<feature type="region of interest" description="Disordered" evidence="1">
    <location>
        <begin position="37"/>
        <end position="72"/>
    </location>
</feature>
<dbReference type="PANTHER" id="PTHR34693:SF2">
    <property type="entry name" value="DUF3602 DOMAIN-CONTAINING PROTEIN"/>
    <property type="match status" value="1"/>
</dbReference>
<dbReference type="Proteomes" id="UP001174691">
    <property type="component" value="Unassembled WGS sequence"/>
</dbReference>
<dbReference type="InterPro" id="IPR022024">
    <property type="entry name" value="DUF3602"/>
</dbReference>
<comment type="caution">
    <text evidence="2">The sequence shown here is derived from an EMBL/GenBank/DDBJ whole genome shotgun (WGS) entry which is preliminary data.</text>
</comment>
<evidence type="ECO:0000313" key="3">
    <source>
        <dbReference type="Proteomes" id="UP001174691"/>
    </source>
</evidence>
<proteinExistence type="predicted"/>
<feature type="region of interest" description="Disordered" evidence="1">
    <location>
        <begin position="104"/>
        <end position="151"/>
    </location>
</feature>
<keyword evidence="3" id="KW-1185">Reference proteome</keyword>
<name>A0AA38RE32_9PEZI</name>
<evidence type="ECO:0000256" key="1">
    <source>
        <dbReference type="SAM" id="MobiDB-lite"/>
    </source>
</evidence>
<organism evidence="2 3">
    <name type="scientific">Coniochaeta hoffmannii</name>
    <dbReference type="NCBI Taxonomy" id="91930"/>
    <lineage>
        <taxon>Eukaryota</taxon>
        <taxon>Fungi</taxon>
        <taxon>Dikarya</taxon>
        <taxon>Ascomycota</taxon>
        <taxon>Pezizomycotina</taxon>
        <taxon>Sordariomycetes</taxon>
        <taxon>Sordariomycetidae</taxon>
        <taxon>Coniochaetales</taxon>
        <taxon>Coniochaetaceae</taxon>
        <taxon>Coniochaeta</taxon>
    </lineage>
</organism>
<dbReference type="PANTHER" id="PTHR34693">
    <property type="entry name" value="PROTEIN PAR32"/>
    <property type="match status" value="1"/>
</dbReference>
<sequence length="151" mass="15831">MPRYVVTEPHPTVVQNTYIHAGRGGAGNLFRAPETTPATGVPTEVNPAPKKASSGRFYSGRGGAGNVQSSSVRPVLSLDEEYALTEAREKHSLFAHVGRGGAGNFFGGGVQEKKDRKMSIASDASGRRDSTSSSGSARSGFLGRITSHIGR</sequence>
<dbReference type="EMBL" id="JANBVN010000177">
    <property type="protein sequence ID" value="KAJ9134702.1"/>
    <property type="molecule type" value="Genomic_DNA"/>
</dbReference>
<feature type="compositionally biased region" description="Low complexity" evidence="1">
    <location>
        <begin position="131"/>
        <end position="140"/>
    </location>
</feature>
<accession>A0AA38RE32</accession>
<gene>
    <name evidence="2" type="ORF">NKR19_g8548</name>
</gene>
<protein>
    <submittedName>
        <fullName evidence="2">Uncharacterized protein</fullName>
    </submittedName>
</protein>
<dbReference type="InterPro" id="IPR053203">
    <property type="entry name" value="Cisplatin_resist-associated"/>
</dbReference>
<dbReference type="Pfam" id="PF12223">
    <property type="entry name" value="DUF3602"/>
    <property type="match status" value="1"/>
</dbReference>
<dbReference type="AlphaFoldDB" id="A0AA38RE32"/>
<reference evidence="2" key="1">
    <citation type="submission" date="2022-07" db="EMBL/GenBank/DDBJ databases">
        <title>Fungi with potential for degradation of polypropylene.</title>
        <authorList>
            <person name="Gostincar C."/>
        </authorList>
    </citation>
    <scope>NUCLEOTIDE SEQUENCE</scope>
    <source>
        <strain evidence="2">EXF-13287</strain>
    </source>
</reference>
<evidence type="ECO:0000313" key="2">
    <source>
        <dbReference type="EMBL" id="KAJ9134702.1"/>
    </source>
</evidence>